<dbReference type="SMART" id="SM00147">
    <property type="entry name" value="RasGEF"/>
    <property type="match status" value="1"/>
</dbReference>
<organism evidence="6 7">
    <name type="scientific">Anaeramoeba flamelloides</name>
    <dbReference type="NCBI Taxonomy" id="1746091"/>
    <lineage>
        <taxon>Eukaryota</taxon>
        <taxon>Metamonada</taxon>
        <taxon>Anaeramoebidae</taxon>
        <taxon>Anaeramoeba</taxon>
    </lineage>
</organism>
<feature type="compositionally biased region" description="Polar residues" evidence="3">
    <location>
        <begin position="311"/>
        <end position="325"/>
    </location>
</feature>
<dbReference type="GO" id="GO:0007265">
    <property type="term" value="P:Ras protein signal transduction"/>
    <property type="evidence" value="ECO:0007669"/>
    <property type="project" value="TreeGrafter"/>
</dbReference>
<evidence type="ECO:0000256" key="2">
    <source>
        <dbReference type="PROSITE-ProRule" id="PRU00168"/>
    </source>
</evidence>
<evidence type="ECO:0000313" key="6">
    <source>
        <dbReference type="EMBL" id="KAJ3434264.1"/>
    </source>
</evidence>
<evidence type="ECO:0000256" key="3">
    <source>
        <dbReference type="SAM" id="MobiDB-lite"/>
    </source>
</evidence>
<evidence type="ECO:0000256" key="1">
    <source>
        <dbReference type="ARBA" id="ARBA00022658"/>
    </source>
</evidence>
<dbReference type="InterPro" id="IPR036964">
    <property type="entry name" value="RASGEF_cat_dom_sf"/>
</dbReference>
<feature type="compositionally biased region" description="Basic and acidic residues" evidence="3">
    <location>
        <begin position="252"/>
        <end position="270"/>
    </location>
</feature>
<dbReference type="PANTHER" id="PTHR23113:SF366">
    <property type="entry name" value="RAS GUANINE NUCLEOTIDE EXCHANGE FACTOR R"/>
    <property type="match status" value="1"/>
</dbReference>
<reference evidence="6" key="1">
    <citation type="submission" date="2022-08" db="EMBL/GenBank/DDBJ databases">
        <title>Novel sulphate-reducing endosymbionts in the free-living metamonad Anaeramoeba.</title>
        <authorList>
            <person name="Jerlstrom-Hultqvist J."/>
            <person name="Cepicka I."/>
            <person name="Gallot-Lavallee L."/>
            <person name="Salas-Leiva D."/>
            <person name="Curtis B.A."/>
            <person name="Zahonova K."/>
            <person name="Pipaliya S."/>
            <person name="Dacks J."/>
            <person name="Roger A.J."/>
        </authorList>
    </citation>
    <scope>NUCLEOTIDE SEQUENCE</scope>
    <source>
        <strain evidence="6">Busselton2</strain>
    </source>
</reference>
<dbReference type="Proteomes" id="UP001146793">
    <property type="component" value="Unassembled WGS sequence"/>
</dbReference>
<name>A0AAV7YXP7_9EUKA</name>
<dbReference type="PROSITE" id="PS50212">
    <property type="entry name" value="RASGEF_NTER"/>
    <property type="match status" value="1"/>
</dbReference>
<dbReference type="InterPro" id="IPR023578">
    <property type="entry name" value="Ras_GEF_dom_sf"/>
</dbReference>
<proteinExistence type="predicted"/>
<dbReference type="InterPro" id="IPR008937">
    <property type="entry name" value="Ras-like_GEF"/>
</dbReference>
<evidence type="ECO:0000259" key="5">
    <source>
        <dbReference type="PROSITE" id="PS50212"/>
    </source>
</evidence>
<dbReference type="PROSITE" id="PS50009">
    <property type="entry name" value="RASGEF_CAT"/>
    <property type="match status" value="1"/>
</dbReference>
<evidence type="ECO:0000259" key="4">
    <source>
        <dbReference type="PROSITE" id="PS50009"/>
    </source>
</evidence>
<comment type="caution">
    <text evidence="6">The sequence shown here is derived from an EMBL/GenBank/DDBJ whole genome shotgun (WGS) entry which is preliminary data.</text>
</comment>
<dbReference type="Pfam" id="PF00618">
    <property type="entry name" value="RasGEF_N"/>
    <property type="match status" value="1"/>
</dbReference>
<dbReference type="InterPro" id="IPR019804">
    <property type="entry name" value="Ras_G-nucl-exch_fac_CS"/>
</dbReference>
<protein>
    <submittedName>
        <fullName evidence="6">Ras guanine nucleotide exchange factor i-related</fullName>
    </submittedName>
</protein>
<feature type="compositionally biased region" description="Basic residues" evidence="3">
    <location>
        <begin position="56"/>
        <end position="70"/>
    </location>
</feature>
<feature type="domain" description="Ras-GEF" evidence="4">
    <location>
        <begin position="692"/>
        <end position="922"/>
    </location>
</feature>
<feature type="compositionally biased region" description="Basic and acidic residues" evidence="3">
    <location>
        <begin position="188"/>
        <end position="234"/>
    </location>
</feature>
<feature type="compositionally biased region" description="Low complexity" evidence="3">
    <location>
        <begin position="85"/>
        <end position="147"/>
    </location>
</feature>
<dbReference type="InterPro" id="IPR001895">
    <property type="entry name" value="RASGEF_cat_dom"/>
</dbReference>
<dbReference type="InterPro" id="IPR000651">
    <property type="entry name" value="Ras-like_Gua-exchang_fac_N"/>
</dbReference>
<dbReference type="GO" id="GO:0005886">
    <property type="term" value="C:plasma membrane"/>
    <property type="evidence" value="ECO:0007669"/>
    <property type="project" value="TreeGrafter"/>
</dbReference>
<dbReference type="SUPFAM" id="SSF48366">
    <property type="entry name" value="Ras GEF"/>
    <property type="match status" value="1"/>
</dbReference>
<dbReference type="SMART" id="SM00229">
    <property type="entry name" value="RasGEFN"/>
    <property type="match status" value="1"/>
</dbReference>
<dbReference type="Pfam" id="PF00617">
    <property type="entry name" value="RasGEF"/>
    <property type="match status" value="1"/>
</dbReference>
<feature type="compositionally biased region" description="Basic residues" evidence="3">
    <location>
        <begin position="326"/>
        <end position="335"/>
    </location>
</feature>
<dbReference type="AlphaFoldDB" id="A0AAV7YXP7"/>
<dbReference type="GO" id="GO:0005085">
    <property type="term" value="F:guanyl-nucleotide exchange factor activity"/>
    <property type="evidence" value="ECO:0007669"/>
    <property type="project" value="UniProtKB-KW"/>
</dbReference>
<keyword evidence="1 2" id="KW-0344">Guanine-nucleotide releasing factor</keyword>
<feature type="compositionally biased region" description="Basic and acidic residues" evidence="3">
    <location>
        <begin position="44"/>
        <end position="55"/>
    </location>
</feature>
<gene>
    <name evidence="6" type="ORF">M0812_20332</name>
</gene>
<dbReference type="PANTHER" id="PTHR23113">
    <property type="entry name" value="GUANINE NUCLEOTIDE EXCHANGE FACTOR"/>
    <property type="match status" value="1"/>
</dbReference>
<dbReference type="Gene3D" id="1.20.870.10">
    <property type="entry name" value="Son of sevenless (SoS) protein Chain: S domain 1"/>
    <property type="match status" value="1"/>
</dbReference>
<dbReference type="PROSITE" id="PS00720">
    <property type="entry name" value="RASGEF"/>
    <property type="match status" value="1"/>
</dbReference>
<feature type="region of interest" description="Disordered" evidence="3">
    <location>
        <begin position="44"/>
        <end position="147"/>
    </location>
</feature>
<dbReference type="CDD" id="cd00155">
    <property type="entry name" value="RasGEF"/>
    <property type="match status" value="1"/>
</dbReference>
<dbReference type="EMBL" id="JANTQA010000045">
    <property type="protein sequence ID" value="KAJ3434264.1"/>
    <property type="molecule type" value="Genomic_DNA"/>
</dbReference>
<accession>A0AAV7YXP7</accession>
<dbReference type="CDD" id="cd06224">
    <property type="entry name" value="REM"/>
    <property type="match status" value="1"/>
</dbReference>
<feature type="domain" description="N-terminal Ras-GEF" evidence="5">
    <location>
        <begin position="531"/>
        <end position="657"/>
    </location>
</feature>
<feature type="region of interest" description="Disordered" evidence="3">
    <location>
        <begin position="188"/>
        <end position="346"/>
    </location>
</feature>
<dbReference type="Gene3D" id="1.10.840.10">
    <property type="entry name" value="Ras guanine-nucleotide exchange factors catalytic domain"/>
    <property type="match status" value="1"/>
</dbReference>
<feature type="compositionally biased region" description="Polar residues" evidence="3">
    <location>
        <begin position="241"/>
        <end position="250"/>
    </location>
</feature>
<sequence length="931" mass="109735">MTQNNLRRSSSHKVVSSLGLDLKSPVRGRNSLFNSNQGGALFKRDQLFNRGENGRGRGRGRGSIRGRGRGRFQVSPRTRFKTSINKTVQNKNQTNTNPQADTNLQTNNKIQTKQTTQKQSITENQNQNQNQKQNQNQSQTKSPKQNQNIQQDLNQNLNFEKEIQKSNTSQSQNKNVQQPNNQIYTQEQELKRQQRQEEKIKREEKEKKRLDEQRKKDELKKKRKDQLKQKLEKIKSRKNSRYNSSTLSRSKMNRDLVAERMEQRSRKRFEIQSQSSPNIFFDPNKNIEIQLTKENSDPKNRPQLPPRKNSLHTNQNFNEDPNITRKSSKYGKNLKRSGSVRNKKNAWKRYQTTEKEMSLMSKIDINRTNWKERVFQQNPNILDLKERVIPISRCQSFARLYGPGKDQVREKLTNDLVLQLIMQNLITLGFRKTKKILEHEADVKYQPRFLKDSRLQKLIKNGMRDIEYVWQQTMSQQKNGEESNIGNLDIMNHFKNMGLEEDEDDEEGLTSVWDHEQNNIIYLESETSSSKTKGVKAASLNKLIELLTPETDQNIKYMKTFLMTYQSFTTPSKLLNKLMQRYHVPMTEGITEEEYKIKKQCIQIRVCNVLKTWISENFSELNRKLLDKVINFLDQTISKLNNTMAKTIKQKILRNLELGGQDFKNSTFMTDPPEPKVPKNIFSPDLSLFDIDEEEIARQLTLFEFQIYQKIRPPELLNLAWSKAKLKYRAPNVIALIHRFNEVSSWVVTTILKSERVRERARIIVRFCKLAEHLRSLNNYNGVMSIISGFENSAIWRLKYTFEEVPKRNHEIIQELKKELSSDNSYRYYRSLLRKVDPPCIPYLGVYLTDLTFIEEGNPNFIDGLINFSKRRLIYEVIFEIQNFQNKGYNLQPVQQILSFLEKLPILDEKDVYSKSLKYEPRKAKREDILF</sequence>
<evidence type="ECO:0000313" key="7">
    <source>
        <dbReference type="Proteomes" id="UP001146793"/>
    </source>
</evidence>